<protein>
    <submittedName>
        <fullName evidence="2">Uncharacterized protein</fullName>
    </submittedName>
</protein>
<evidence type="ECO:0000256" key="1">
    <source>
        <dbReference type="SAM" id="MobiDB-lite"/>
    </source>
</evidence>
<dbReference type="AlphaFoldDB" id="A0A0F9ARS7"/>
<name>A0A0F9ARS7_9ZZZZ</name>
<reference evidence="2" key="1">
    <citation type="journal article" date="2015" name="Nature">
        <title>Complex archaea that bridge the gap between prokaryotes and eukaryotes.</title>
        <authorList>
            <person name="Spang A."/>
            <person name="Saw J.H."/>
            <person name="Jorgensen S.L."/>
            <person name="Zaremba-Niedzwiedzka K."/>
            <person name="Martijn J."/>
            <person name="Lind A.E."/>
            <person name="van Eijk R."/>
            <person name="Schleper C."/>
            <person name="Guy L."/>
            <person name="Ettema T.J."/>
        </authorList>
    </citation>
    <scope>NUCLEOTIDE SEQUENCE</scope>
</reference>
<organism evidence="2">
    <name type="scientific">marine sediment metagenome</name>
    <dbReference type="NCBI Taxonomy" id="412755"/>
    <lineage>
        <taxon>unclassified sequences</taxon>
        <taxon>metagenomes</taxon>
        <taxon>ecological metagenomes</taxon>
    </lineage>
</organism>
<sequence>MMADDPVRTYLDSRKALEQA</sequence>
<evidence type="ECO:0000313" key="2">
    <source>
        <dbReference type="EMBL" id="KKK81164.1"/>
    </source>
</evidence>
<accession>A0A0F9ARS7</accession>
<dbReference type="EMBL" id="LAZR01053245">
    <property type="protein sequence ID" value="KKK81164.1"/>
    <property type="molecule type" value="Genomic_DNA"/>
</dbReference>
<proteinExistence type="predicted"/>
<gene>
    <name evidence="2" type="ORF">LCGC14_2816220</name>
</gene>
<feature type="region of interest" description="Disordered" evidence="1">
    <location>
        <begin position="1"/>
        <end position="20"/>
    </location>
</feature>
<feature type="non-terminal residue" evidence="2">
    <location>
        <position position="20"/>
    </location>
</feature>
<comment type="caution">
    <text evidence="2">The sequence shown here is derived from an EMBL/GenBank/DDBJ whole genome shotgun (WGS) entry which is preliminary data.</text>
</comment>